<feature type="compositionally biased region" description="Polar residues" evidence="7">
    <location>
        <begin position="487"/>
        <end position="496"/>
    </location>
</feature>
<organism evidence="8 9">
    <name type="scientific">Zingiber officinale</name>
    <name type="common">Ginger</name>
    <name type="synonym">Amomum zingiber</name>
    <dbReference type="NCBI Taxonomy" id="94328"/>
    <lineage>
        <taxon>Eukaryota</taxon>
        <taxon>Viridiplantae</taxon>
        <taxon>Streptophyta</taxon>
        <taxon>Embryophyta</taxon>
        <taxon>Tracheophyta</taxon>
        <taxon>Spermatophyta</taxon>
        <taxon>Magnoliopsida</taxon>
        <taxon>Liliopsida</taxon>
        <taxon>Zingiberales</taxon>
        <taxon>Zingiberaceae</taxon>
        <taxon>Zingiber</taxon>
    </lineage>
</organism>
<dbReference type="PANTHER" id="PTHR33078:SF100">
    <property type="entry name" value="PROTEIN YCF2"/>
    <property type="match status" value="1"/>
</dbReference>
<dbReference type="PANTHER" id="PTHR33078">
    <property type="entry name" value="PROTEIN YCF2-RELATED"/>
    <property type="match status" value="1"/>
</dbReference>
<dbReference type="GO" id="GO:0009536">
    <property type="term" value="C:plastid"/>
    <property type="evidence" value="ECO:0007669"/>
    <property type="project" value="UniProtKB-SubCell"/>
</dbReference>
<dbReference type="AlphaFoldDB" id="A0A8J5BUP2"/>
<keyword evidence="5" id="KW-0547">Nucleotide-binding</keyword>
<keyword evidence="6" id="KW-0067">ATP-binding</keyword>
<feature type="region of interest" description="Disordered" evidence="7">
    <location>
        <begin position="242"/>
        <end position="262"/>
    </location>
</feature>
<evidence type="ECO:0000256" key="3">
    <source>
        <dbReference type="ARBA" id="ARBA00009361"/>
    </source>
</evidence>
<comment type="subcellular location">
    <subcellularLocation>
        <location evidence="2">Plastid</location>
    </subcellularLocation>
</comment>
<evidence type="ECO:0000256" key="1">
    <source>
        <dbReference type="ARBA" id="ARBA00002329"/>
    </source>
</evidence>
<evidence type="ECO:0000313" key="8">
    <source>
        <dbReference type="EMBL" id="KAG6467793.1"/>
    </source>
</evidence>
<dbReference type="Proteomes" id="UP000734854">
    <property type="component" value="Unassembled WGS sequence"/>
</dbReference>
<sequence>MGTYSLFDMTRLRKEGTDVSFKGQGLTGRLQRVQDSAKIRRSAATTWENASAASGPLTIAAVRHKESKDPLKHAFIQKLVLNSPLLPEKLELPGLYSARRWTEIGYQYPISMEKTGYKRDHVTVLEIREESFLLTLSHALSLSFDQLVLDFNAGSRGRKERLLLVRRLLPNHDCLTGGFLLHIEKGRGASDNDASPQPTSTISYRFAENDSDLVHGLLELEGALPTELGFPYRAGSFRGKRSISHEEDELQEHEEEQRGTMRTPDRFSKEQGFFRISQFIWDPADPFFFLFKDQSFVSVFSRREFFAYEEMSKVLLTSQTDSPTSMYTRWFIGNRQEKYCELLIHRQKWLRSKSSLSNGSFRSNILSESYQYLSNLFLSKGTLLYQMTKTRRGWLFPDEMKHLIHLLVEPISLLKHSIHDRASLTSPSSIKTSSPSGQILCSHYSSCANSGFRVRKEGKLQRLHSPHELAYNLFSLENAEKRLQSAPGETQDSSLSLEERLVE</sequence>
<evidence type="ECO:0000256" key="5">
    <source>
        <dbReference type="ARBA" id="ARBA00022741"/>
    </source>
</evidence>
<evidence type="ECO:0000256" key="7">
    <source>
        <dbReference type="SAM" id="MobiDB-lite"/>
    </source>
</evidence>
<reference evidence="8 9" key="1">
    <citation type="submission" date="2020-08" db="EMBL/GenBank/DDBJ databases">
        <title>Plant Genome Project.</title>
        <authorList>
            <person name="Zhang R.-G."/>
        </authorList>
    </citation>
    <scope>NUCLEOTIDE SEQUENCE [LARGE SCALE GENOMIC DNA]</scope>
    <source>
        <tissue evidence="8">Rhizome</tissue>
    </source>
</reference>
<protein>
    <submittedName>
        <fullName evidence="8">Uncharacterized protein</fullName>
    </submittedName>
</protein>
<comment type="caution">
    <text evidence="8">The sequence shown here is derived from an EMBL/GenBank/DDBJ whole genome shotgun (WGS) entry which is preliminary data.</text>
</comment>
<evidence type="ECO:0000256" key="6">
    <source>
        <dbReference type="ARBA" id="ARBA00022840"/>
    </source>
</evidence>
<comment type="function">
    <text evidence="1">Probable ATPase of unknown function. Its presence in a non-photosynthetic plant (Epifagus virginiana) and experiments in tobacco indicate that it has an essential function which is probably not related to photosynthesis.</text>
</comment>
<feature type="region of interest" description="Disordered" evidence="7">
    <location>
        <begin position="483"/>
        <end position="503"/>
    </location>
</feature>
<dbReference type="EMBL" id="JACMSC010000023">
    <property type="protein sequence ID" value="KAG6467793.1"/>
    <property type="molecule type" value="Genomic_DNA"/>
</dbReference>
<evidence type="ECO:0000256" key="4">
    <source>
        <dbReference type="ARBA" id="ARBA00022640"/>
    </source>
</evidence>
<proteinExistence type="inferred from homology"/>
<evidence type="ECO:0000313" key="9">
    <source>
        <dbReference type="Proteomes" id="UP000734854"/>
    </source>
</evidence>
<comment type="similarity">
    <text evidence="3">Belongs to the Ycf2 family.</text>
</comment>
<dbReference type="GO" id="GO:0005524">
    <property type="term" value="F:ATP binding"/>
    <property type="evidence" value="ECO:0007669"/>
    <property type="project" value="UniProtKB-KW"/>
</dbReference>
<keyword evidence="9" id="KW-1185">Reference proteome</keyword>
<evidence type="ECO:0000256" key="2">
    <source>
        <dbReference type="ARBA" id="ARBA00004474"/>
    </source>
</evidence>
<name>A0A8J5BUP2_ZINOF</name>
<geneLocation type="mitochondrion" evidence="8"/>
<keyword evidence="4" id="KW-0934">Plastid</keyword>
<keyword evidence="8" id="KW-0496">Mitochondrion</keyword>
<accession>A0A8J5BUP2</accession>
<gene>
    <name evidence="8" type="ORF">ZIOFF_074305</name>
</gene>